<comment type="pathway">
    <text evidence="5">Cofactor biosynthesis; molybdopterin biosynthesis.</text>
</comment>
<dbReference type="InterPro" id="IPR001453">
    <property type="entry name" value="MoaB/Mog_dom"/>
</dbReference>
<dbReference type="Pfam" id="PF00994">
    <property type="entry name" value="MoCF_biosynth"/>
    <property type="match status" value="1"/>
</dbReference>
<accession>A0A143QNX8</accession>
<keyword evidence="5" id="KW-0479">Metal-binding</keyword>
<proteinExistence type="inferred from homology"/>
<evidence type="ECO:0000259" key="6">
    <source>
        <dbReference type="SMART" id="SM00852"/>
    </source>
</evidence>
<feature type="domain" description="MoaB/Mog" evidence="6">
    <location>
        <begin position="381"/>
        <end position="518"/>
    </location>
</feature>
<evidence type="ECO:0000256" key="3">
    <source>
        <dbReference type="ARBA" id="ARBA00022505"/>
    </source>
</evidence>
<reference evidence="7 8" key="1">
    <citation type="journal article" date="2016" name="Genome Announc.">
        <title>Complete Genome and Plasmid Sequences for Rhodococcus fascians D188 and Draft Sequences for Rhodococcus Isolates PBTS 1 and PBTS 2.</title>
        <authorList>
            <person name="Stamler R.A."/>
            <person name="Vereecke D."/>
            <person name="Zhang Y."/>
            <person name="Schilkey F."/>
            <person name="Devitt N."/>
            <person name="Randall J.J."/>
        </authorList>
    </citation>
    <scope>NUCLEOTIDE SEQUENCE [LARGE SCALE GENOMIC DNA]</scope>
    <source>
        <strain evidence="7 8">PBTS2</strain>
    </source>
</reference>
<comment type="cofactor">
    <cofactor evidence="5">
        <name>Mg(2+)</name>
        <dbReference type="ChEBI" id="CHEBI:18420"/>
    </cofactor>
</comment>
<keyword evidence="5" id="KW-0501">Molybdenum cofactor biosynthesis</keyword>
<dbReference type="InterPro" id="IPR036425">
    <property type="entry name" value="MoaB/Mog-like_dom_sf"/>
</dbReference>
<dbReference type="Gene3D" id="2.40.340.10">
    <property type="entry name" value="MoeA, C-terminal, domain IV"/>
    <property type="match status" value="1"/>
</dbReference>
<reference evidence="8" key="2">
    <citation type="submission" date="2016-04" db="EMBL/GenBank/DDBJ databases">
        <title>Complete Genome and Plasmid Sequences for Rhodococcus fascians D188 and Draft Sequences for Rhodococcus spp. Isolates PBTS 1 and PBTS 2.</title>
        <authorList>
            <person name="Stamer R."/>
            <person name="Vereecke D."/>
            <person name="Zhang Y."/>
            <person name="Schilkey F."/>
            <person name="Devitt N."/>
            <person name="Randall J."/>
        </authorList>
    </citation>
    <scope>NUCLEOTIDE SEQUENCE [LARGE SCALE GENOMIC DNA]</scope>
    <source>
        <strain evidence="8">PBTS2</strain>
    </source>
</reference>
<evidence type="ECO:0000313" key="8">
    <source>
        <dbReference type="Proteomes" id="UP000076038"/>
    </source>
</evidence>
<dbReference type="Gene3D" id="3.90.105.10">
    <property type="entry name" value="Molybdopterin biosynthesis moea protein, domain 2"/>
    <property type="match status" value="1"/>
</dbReference>
<dbReference type="Gene3D" id="3.90.550.10">
    <property type="entry name" value="Spore Coat Polysaccharide Biosynthesis Protein SpsA, Chain A"/>
    <property type="match status" value="1"/>
</dbReference>
<dbReference type="GO" id="GO:0016779">
    <property type="term" value="F:nucleotidyltransferase activity"/>
    <property type="evidence" value="ECO:0007669"/>
    <property type="project" value="UniProtKB-ARBA"/>
</dbReference>
<gene>
    <name evidence="7" type="primary">moeA</name>
    <name evidence="7" type="ORF">A3Q41_03419</name>
</gene>
<name>A0A143QNX8_RHOFA</name>
<dbReference type="InterPro" id="IPR005110">
    <property type="entry name" value="MoeA_linker/N"/>
</dbReference>
<comment type="function">
    <text evidence="1 5">Catalyzes the insertion of molybdate into adenylated molybdopterin with the concomitant release of AMP.</text>
</comment>
<protein>
    <recommendedName>
        <fullName evidence="5">Molybdopterin molybdenumtransferase</fullName>
        <ecNumber evidence="5">2.10.1.1</ecNumber>
    </recommendedName>
</protein>
<keyword evidence="5" id="KW-0460">Magnesium</keyword>
<dbReference type="InterPro" id="IPR025877">
    <property type="entry name" value="MobA-like_NTP_Trfase"/>
</dbReference>
<sequence length="595" mass="60539">MSGSSTEPICDAIVLAGGRGSRMAGLAGSPSAEVDKPALTVGGRRLVDIAVAAVSDCRRTVLVGPTRDAVPGSVVQTRESPAGGGPAAALAAGLESLDGTADLVAVVASDIPLLNASAVQSLIDHFDRVETDAVFAADATGRTQFLLGVWRYSALRSAVAALDTVEGAPMRALVPNEYRVVTVADIEDCDTPADLVAARAAAASRSEDVLDIDAAHERIRQRVAALPVHRIPLQDTAGTVLAQPLVAATALPAVDISAMDGFAVSGPPPWTLRPDIAYAGTSGIARLADGSAVRIATGAALPPGATAVVRDEHAVTTPAGVVERAPTATATSTDDTRRRGEDWLPGTELVASGTAIDTAVRSLAASAEVTELDVRGPVRARIVISGNEIRVSGPLAPGETRDVLGSALPEYLAHCGIAVVDALLLDDTATAFADLLGSTENIDLVVVVGATGGGAADQLRSTLAALGAETVVGRVRVRPGGSQITATLPDGTVVLGLPGNPLAAVSTALLTAPAIVDALTARVPRSPRTGLLSNASEVRDPIPRIVPVVADGTRWRADIKVRTAHLAHLVGRDALAVIPADVSDDEPVTILPLPY</sequence>
<dbReference type="GO" id="GO:0061599">
    <property type="term" value="F:molybdopterin molybdotransferase activity"/>
    <property type="evidence" value="ECO:0007669"/>
    <property type="project" value="UniProtKB-UniRule"/>
</dbReference>
<keyword evidence="3 5" id="KW-0500">Molybdenum</keyword>
<dbReference type="InterPro" id="IPR038987">
    <property type="entry name" value="MoeA-like"/>
</dbReference>
<dbReference type="Proteomes" id="UP000076038">
    <property type="component" value="Chromosome"/>
</dbReference>
<dbReference type="RefSeq" id="WP_228139194.1">
    <property type="nucleotide sequence ID" value="NZ_LFDS01000009.1"/>
</dbReference>
<dbReference type="SUPFAM" id="SSF53448">
    <property type="entry name" value="Nucleotide-diphospho-sugar transferases"/>
    <property type="match status" value="1"/>
</dbReference>
<dbReference type="PANTHER" id="PTHR10192:SF5">
    <property type="entry name" value="GEPHYRIN"/>
    <property type="match status" value="1"/>
</dbReference>
<dbReference type="PANTHER" id="PTHR10192">
    <property type="entry name" value="MOLYBDOPTERIN BIOSYNTHESIS PROTEIN"/>
    <property type="match status" value="1"/>
</dbReference>
<dbReference type="SUPFAM" id="SSF53218">
    <property type="entry name" value="Molybdenum cofactor biosynthesis proteins"/>
    <property type="match status" value="1"/>
</dbReference>
<evidence type="ECO:0000256" key="1">
    <source>
        <dbReference type="ARBA" id="ARBA00002901"/>
    </source>
</evidence>
<comment type="catalytic activity">
    <reaction evidence="4">
        <text>adenylyl-molybdopterin + molybdate = Mo-molybdopterin + AMP + H(+)</text>
        <dbReference type="Rhea" id="RHEA:35047"/>
        <dbReference type="ChEBI" id="CHEBI:15378"/>
        <dbReference type="ChEBI" id="CHEBI:36264"/>
        <dbReference type="ChEBI" id="CHEBI:62727"/>
        <dbReference type="ChEBI" id="CHEBI:71302"/>
        <dbReference type="ChEBI" id="CHEBI:456215"/>
        <dbReference type="EC" id="2.10.1.1"/>
    </reaction>
</comment>
<dbReference type="GO" id="GO:0005829">
    <property type="term" value="C:cytosol"/>
    <property type="evidence" value="ECO:0007669"/>
    <property type="project" value="TreeGrafter"/>
</dbReference>
<keyword evidence="5 7" id="KW-0808">Transferase</keyword>
<evidence type="ECO:0000256" key="2">
    <source>
        <dbReference type="ARBA" id="ARBA00010763"/>
    </source>
</evidence>
<dbReference type="KEGG" id="rhs:A3Q41_03419"/>
<dbReference type="GO" id="GO:0006777">
    <property type="term" value="P:Mo-molybdopterin cofactor biosynthetic process"/>
    <property type="evidence" value="ECO:0007669"/>
    <property type="project" value="UniProtKB-UniRule"/>
</dbReference>
<dbReference type="SUPFAM" id="SSF63882">
    <property type="entry name" value="MoeA N-terminal region -like"/>
    <property type="match status" value="1"/>
</dbReference>
<dbReference type="UniPathway" id="UPA00344"/>
<dbReference type="InterPro" id="IPR036688">
    <property type="entry name" value="MoeA_C_domain_IV_sf"/>
</dbReference>
<dbReference type="Gene3D" id="2.170.190.11">
    <property type="entry name" value="Molybdopterin biosynthesis moea protein, domain 3"/>
    <property type="match status" value="1"/>
</dbReference>
<comment type="similarity">
    <text evidence="2 5">Belongs to the MoeA family.</text>
</comment>
<dbReference type="EC" id="2.10.1.1" evidence="5"/>
<evidence type="ECO:0000256" key="4">
    <source>
        <dbReference type="ARBA" id="ARBA00047317"/>
    </source>
</evidence>
<dbReference type="Gene3D" id="3.40.980.10">
    <property type="entry name" value="MoaB/Mog-like domain"/>
    <property type="match status" value="1"/>
</dbReference>
<dbReference type="AlphaFoldDB" id="A0A143QNX8"/>
<dbReference type="Pfam" id="PF12804">
    <property type="entry name" value="NTP_transf_3"/>
    <property type="match status" value="1"/>
</dbReference>
<dbReference type="InterPro" id="IPR029044">
    <property type="entry name" value="Nucleotide-diphossugar_trans"/>
</dbReference>
<evidence type="ECO:0000256" key="5">
    <source>
        <dbReference type="RuleBase" id="RU365090"/>
    </source>
</evidence>
<evidence type="ECO:0000313" key="7">
    <source>
        <dbReference type="EMBL" id="AMY24710.1"/>
    </source>
</evidence>
<dbReference type="InterPro" id="IPR036135">
    <property type="entry name" value="MoeA_linker/N_sf"/>
</dbReference>
<keyword evidence="8" id="KW-1185">Reference proteome</keyword>
<dbReference type="GO" id="GO:0046872">
    <property type="term" value="F:metal ion binding"/>
    <property type="evidence" value="ECO:0007669"/>
    <property type="project" value="UniProtKB-UniRule"/>
</dbReference>
<organism evidence="7 8">
    <name type="scientific">Rhodococcoides fascians</name>
    <name type="common">Rhodococcus fascians</name>
    <dbReference type="NCBI Taxonomy" id="1828"/>
    <lineage>
        <taxon>Bacteria</taxon>
        <taxon>Bacillati</taxon>
        <taxon>Actinomycetota</taxon>
        <taxon>Actinomycetes</taxon>
        <taxon>Mycobacteriales</taxon>
        <taxon>Nocardiaceae</taxon>
        <taxon>Rhodococcoides</taxon>
    </lineage>
</organism>
<dbReference type="SMART" id="SM00852">
    <property type="entry name" value="MoCF_biosynth"/>
    <property type="match status" value="1"/>
</dbReference>
<dbReference type="Pfam" id="PF03453">
    <property type="entry name" value="MoeA_N"/>
    <property type="match status" value="1"/>
</dbReference>
<dbReference type="PATRIC" id="fig|1653479.3.peg.3470"/>
<dbReference type="EMBL" id="CP015220">
    <property type="protein sequence ID" value="AMY24710.1"/>
    <property type="molecule type" value="Genomic_DNA"/>
</dbReference>